<evidence type="ECO:0000256" key="11">
    <source>
        <dbReference type="ARBA" id="ARBA00023163"/>
    </source>
</evidence>
<dbReference type="GO" id="GO:0005634">
    <property type="term" value="C:nucleus"/>
    <property type="evidence" value="ECO:0007669"/>
    <property type="project" value="UniProtKB-SubCell"/>
</dbReference>
<evidence type="ECO:0000256" key="3">
    <source>
        <dbReference type="ARBA" id="ARBA00007682"/>
    </source>
</evidence>
<sequence>MADRRKLQGEIDRCLKKVDEGVETFEDIWKKRPILQVQTATNSNQKEKFETDLKKEIKKLQRLRDQIKSWIANSDIKDKSSLMDHRKLIETQMERFKVVERETKTKAYSKDGLGAAAKLDPLAKEKAEATLWLSNAIENLNVQLDQFESELESKGSSSKKKGKAGEDPRIDQLKQQQERHKFHIETLEKIMRQVDNDKLPVDKIKELREDIEYYVESNLESDFNENLYLYDELDLEEIGTDAPAIASSPIEGDEFMDKVVSTPSSTNSSSPSPSPSVNANHSNEKHDDMDRKRHKSQSEEVNKSLNLCSINLKKNRKFFNLIIFSNTSAQNSDSNSVNSNHHPSTTPSPLTAYAVAAGGQQNSTPGPRFSHPNPPSVWQRSLTAQTSFPIDSSKPHVNSIDHTAAGSLTSSGSLSSSTNTNSVSLTSSGNPSVPSAPSPLTVTIAAAPPLSTVNPSTSSGINNSSQVHNSQTDSTPVMNGPISTNGPTFQKVKNDELSLRTMAQQAIANSELEKTLPSSHTPVESSSVYNNSSQAPSQPITPLSSEQCSVSLSEQQLSTQLPQQQQMPQAPLTNTIHLNPLLGMAPLGPVQLAKEQHYQSAMVEAAFHHLPHPSDSERMRHFLPRNPCLTASYYPSASFPHADTVEFYQRCGTETLFFIFYYMEGTKAQYLAAKALKKQSWRFHTKYMMWFQRHEEPKQITEEFEMGTYIYFDYEKWGQKKKEGFTFEYRYLEDRDLN</sequence>
<gene>
    <name evidence="21" type="ORF">GSLYS_00021888001</name>
</gene>
<name>A0AAV2IQX6_LYMST</name>
<keyword evidence="7" id="KW-0597">Phosphoprotein</keyword>
<keyword evidence="17" id="KW-0175">Coiled coil</keyword>
<evidence type="ECO:0000256" key="17">
    <source>
        <dbReference type="SAM" id="Coils"/>
    </source>
</evidence>
<dbReference type="GO" id="GO:0006417">
    <property type="term" value="P:regulation of translation"/>
    <property type="evidence" value="ECO:0007669"/>
    <property type="project" value="UniProtKB-KW"/>
</dbReference>
<feature type="compositionally biased region" description="Low complexity" evidence="18">
    <location>
        <begin position="406"/>
        <end position="430"/>
    </location>
</feature>
<feature type="region of interest" description="Disordered" evidence="18">
    <location>
        <begin position="511"/>
        <end position="568"/>
    </location>
</feature>
<evidence type="ECO:0000256" key="15">
    <source>
        <dbReference type="ARBA" id="ARBA00093549"/>
    </source>
</evidence>
<feature type="domain" description="CCR4-Not complex component Not N-terminal" evidence="19">
    <location>
        <begin position="4"/>
        <end position="236"/>
    </location>
</feature>
<accession>A0AAV2IQX6</accession>
<comment type="similarity">
    <text evidence="3 16">Belongs to the CNOT2/3/5 family.</text>
</comment>
<evidence type="ECO:0000256" key="6">
    <source>
        <dbReference type="ARBA" id="ARBA00022491"/>
    </source>
</evidence>
<evidence type="ECO:0000256" key="12">
    <source>
        <dbReference type="ARBA" id="ARBA00023242"/>
    </source>
</evidence>
<keyword evidence="9 16" id="KW-0805">Transcription regulation</keyword>
<feature type="compositionally biased region" description="Basic and acidic residues" evidence="18">
    <location>
        <begin position="163"/>
        <end position="178"/>
    </location>
</feature>
<dbReference type="PIRSF" id="PIRSF005290">
    <property type="entry name" value="NOT_su_3_5"/>
    <property type="match status" value="1"/>
</dbReference>
<dbReference type="InterPro" id="IPR040168">
    <property type="entry name" value="Not2/3/5"/>
</dbReference>
<comment type="caution">
    <text evidence="21">The sequence shown here is derived from an EMBL/GenBank/DDBJ whole genome shotgun (WGS) entry which is preliminary data.</text>
</comment>
<keyword evidence="4" id="KW-0217">Developmental protein</keyword>
<evidence type="ECO:0000256" key="13">
    <source>
        <dbReference type="ARBA" id="ARBA00071433"/>
    </source>
</evidence>
<keyword evidence="5 16" id="KW-0963">Cytoplasm</keyword>
<evidence type="ECO:0000313" key="21">
    <source>
        <dbReference type="EMBL" id="CAL1548571.1"/>
    </source>
</evidence>
<evidence type="ECO:0000256" key="18">
    <source>
        <dbReference type="SAM" id="MobiDB-lite"/>
    </source>
</evidence>
<dbReference type="AlphaFoldDB" id="A0AAV2IQX6"/>
<keyword evidence="11 16" id="KW-0804">Transcription</keyword>
<feature type="region of interest" description="Disordered" evidence="18">
    <location>
        <begin position="259"/>
        <end position="301"/>
    </location>
</feature>
<comment type="subunit">
    <text evidence="15">Component of the CCR4-NOT complex; distinct complexes seem to exist that differ in the participation of probably mutually exclusive catalytic subunits. In the complex interacts directly with CNOT2. Interacts with TIP120B and NANOS2. Interacts with EBF1. Interacts in an RNA-independent manner with BICC1 (via KH domains).</text>
</comment>
<keyword evidence="10" id="KW-0943">RNA-mediated gene silencing</keyword>
<evidence type="ECO:0000259" key="19">
    <source>
        <dbReference type="Pfam" id="PF04065"/>
    </source>
</evidence>
<evidence type="ECO:0000256" key="14">
    <source>
        <dbReference type="ARBA" id="ARBA00083548"/>
    </source>
</evidence>
<evidence type="ECO:0000256" key="16">
    <source>
        <dbReference type="PIRNR" id="PIRNR005290"/>
    </source>
</evidence>
<feature type="region of interest" description="Disordered" evidence="18">
    <location>
        <begin position="454"/>
        <end position="483"/>
    </location>
</feature>
<feature type="compositionally biased region" description="Low complexity" evidence="18">
    <location>
        <begin position="331"/>
        <end position="340"/>
    </location>
</feature>
<comment type="subcellular location">
    <subcellularLocation>
        <location evidence="2">Cytoplasm</location>
        <location evidence="2">P-body</location>
    </subcellularLocation>
    <subcellularLocation>
        <location evidence="1 16">Nucleus</location>
    </subcellularLocation>
</comment>
<evidence type="ECO:0000256" key="5">
    <source>
        <dbReference type="ARBA" id="ARBA00022490"/>
    </source>
</evidence>
<evidence type="ECO:0000259" key="20">
    <source>
        <dbReference type="Pfam" id="PF04153"/>
    </source>
</evidence>
<feature type="compositionally biased region" description="Polar residues" evidence="18">
    <location>
        <begin position="516"/>
        <end position="548"/>
    </location>
</feature>
<evidence type="ECO:0000256" key="8">
    <source>
        <dbReference type="ARBA" id="ARBA00022845"/>
    </source>
</evidence>
<organism evidence="21 22">
    <name type="scientific">Lymnaea stagnalis</name>
    <name type="common">Great pond snail</name>
    <name type="synonym">Helix stagnalis</name>
    <dbReference type="NCBI Taxonomy" id="6523"/>
    <lineage>
        <taxon>Eukaryota</taxon>
        <taxon>Metazoa</taxon>
        <taxon>Spiralia</taxon>
        <taxon>Lophotrochozoa</taxon>
        <taxon>Mollusca</taxon>
        <taxon>Gastropoda</taxon>
        <taxon>Heterobranchia</taxon>
        <taxon>Euthyneura</taxon>
        <taxon>Panpulmonata</taxon>
        <taxon>Hygrophila</taxon>
        <taxon>Lymnaeoidea</taxon>
        <taxon>Lymnaeidae</taxon>
        <taxon>Lymnaea</taxon>
    </lineage>
</organism>
<evidence type="ECO:0000256" key="4">
    <source>
        <dbReference type="ARBA" id="ARBA00022473"/>
    </source>
</evidence>
<dbReference type="GO" id="GO:0030015">
    <property type="term" value="C:CCR4-NOT core complex"/>
    <property type="evidence" value="ECO:0007669"/>
    <property type="project" value="UniProtKB-UniRule"/>
</dbReference>
<dbReference type="PANTHER" id="PTHR23326">
    <property type="entry name" value="CCR4 NOT-RELATED"/>
    <property type="match status" value="1"/>
</dbReference>
<keyword evidence="12 16" id="KW-0539">Nucleus</keyword>
<evidence type="ECO:0000256" key="10">
    <source>
        <dbReference type="ARBA" id="ARBA00023158"/>
    </source>
</evidence>
<proteinExistence type="inferred from homology"/>
<protein>
    <recommendedName>
        <fullName evidence="13">CCR4-NOT transcription complex subunit 3</fullName>
    </recommendedName>
    <alternativeName>
        <fullName evidence="14">CCR4-associated factor 3</fullName>
    </alternativeName>
</protein>
<keyword evidence="22" id="KW-1185">Reference proteome</keyword>
<dbReference type="Proteomes" id="UP001497497">
    <property type="component" value="Unassembled WGS sequence"/>
</dbReference>
<reference evidence="21 22" key="1">
    <citation type="submission" date="2024-04" db="EMBL/GenBank/DDBJ databases">
        <authorList>
            <consortium name="Genoscope - CEA"/>
            <person name="William W."/>
        </authorList>
    </citation>
    <scope>NUCLEOTIDE SEQUENCE [LARGE SCALE GENOMIC DNA]</scope>
</reference>
<keyword evidence="8" id="KW-0810">Translation regulation</keyword>
<evidence type="ECO:0000256" key="1">
    <source>
        <dbReference type="ARBA" id="ARBA00004123"/>
    </source>
</evidence>
<feature type="domain" description="NOT2/NOT3/NOT5 C-terminal" evidence="20">
    <location>
        <begin position="607"/>
        <end position="732"/>
    </location>
</feature>
<dbReference type="Gene3D" id="2.30.30.1020">
    <property type="entry name" value="CCR4-NOT complex subunit 2/3/5, C-terminal domain"/>
    <property type="match status" value="1"/>
</dbReference>
<dbReference type="GO" id="GO:2000036">
    <property type="term" value="P:regulation of stem cell population maintenance"/>
    <property type="evidence" value="ECO:0007669"/>
    <property type="project" value="UniProtKB-ARBA"/>
</dbReference>
<dbReference type="Pfam" id="PF04153">
    <property type="entry name" value="NOT2_3_5_C"/>
    <property type="match status" value="1"/>
</dbReference>
<evidence type="ECO:0000256" key="9">
    <source>
        <dbReference type="ARBA" id="ARBA00023015"/>
    </source>
</evidence>
<feature type="compositionally biased region" description="Low complexity" evidence="18">
    <location>
        <begin position="259"/>
        <end position="278"/>
    </location>
</feature>
<dbReference type="GO" id="GO:0000932">
    <property type="term" value="C:P-body"/>
    <property type="evidence" value="ECO:0007669"/>
    <property type="project" value="UniProtKB-SubCell"/>
</dbReference>
<dbReference type="GO" id="GO:0005829">
    <property type="term" value="C:cytosol"/>
    <property type="evidence" value="ECO:0007669"/>
    <property type="project" value="UniProtKB-ARBA"/>
</dbReference>
<evidence type="ECO:0000313" key="22">
    <source>
        <dbReference type="Proteomes" id="UP001497497"/>
    </source>
</evidence>
<feature type="coiled-coil region" evidence="17">
    <location>
        <begin position="46"/>
        <end position="73"/>
    </location>
</feature>
<dbReference type="FunFam" id="2.30.30.1020:FF:000002">
    <property type="entry name" value="CCR4-NOT transcription complex subunit 3"/>
    <property type="match status" value="1"/>
</dbReference>
<evidence type="ECO:0000256" key="7">
    <source>
        <dbReference type="ARBA" id="ARBA00022553"/>
    </source>
</evidence>
<evidence type="ECO:0000256" key="2">
    <source>
        <dbReference type="ARBA" id="ARBA00004201"/>
    </source>
</evidence>
<feature type="region of interest" description="Disordered" evidence="18">
    <location>
        <begin position="330"/>
        <end position="440"/>
    </location>
</feature>
<feature type="compositionally biased region" description="Polar residues" evidence="18">
    <location>
        <begin position="431"/>
        <end position="440"/>
    </location>
</feature>
<dbReference type="InterPro" id="IPR007282">
    <property type="entry name" value="NOT2/3/5_C"/>
</dbReference>
<feature type="compositionally biased region" description="Basic and acidic residues" evidence="18">
    <location>
        <begin position="282"/>
        <end position="301"/>
    </location>
</feature>
<dbReference type="Pfam" id="PF04065">
    <property type="entry name" value="Not3"/>
    <property type="match status" value="1"/>
</dbReference>
<keyword evidence="6 16" id="KW-0678">Repressor</keyword>
<feature type="compositionally biased region" description="Low complexity" evidence="18">
    <location>
        <begin position="549"/>
        <end position="568"/>
    </location>
</feature>
<dbReference type="InterPro" id="IPR012270">
    <property type="entry name" value="CCR4-NOT_su3/5"/>
</dbReference>
<dbReference type="GO" id="GO:0031047">
    <property type="term" value="P:regulatory ncRNA-mediated gene silencing"/>
    <property type="evidence" value="ECO:0007669"/>
    <property type="project" value="UniProtKB-KW"/>
</dbReference>
<dbReference type="InterPro" id="IPR038635">
    <property type="entry name" value="CCR4-NOT_su2/3/5_C_sf"/>
</dbReference>
<dbReference type="InterPro" id="IPR007207">
    <property type="entry name" value="Not_N"/>
</dbReference>
<feature type="compositionally biased region" description="Polar residues" evidence="18">
    <location>
        <begin position="376"/>
        <end position="390"/>
    </location>
</feature>
<feature type="region of interest" description="Disordered" evidence="18">
    <location>
        <begin position="151"/>
        <end position="178"/>
    </location>
</feature>
<dbReference type="EMBL" id="CAXITT010001445">
    <property type="protein sequence ID" value="CAL1548571.1"/>
    <property type="molecule type" value="Genomic_DNA"/>
</dbReference>
<dbReference type="GO" id="GO:0006355">
    <property type="term" value="P:regulation of DNA-templated transcription"/>
    <property type="evidence" value="ECO:0007669"/>
    <property type="project" value="InterPro"/>
</dbReference>